<dbReference type="InterPro" id="IPR045851">
    <property type="entry name" value="AMP-bd_C_sf"/>
</dbReference>
<dbReference type="SUPFAM" id="SSF47336">
    <property type="entry name" value="ACP-like"/>
    <property type="match status" value="2"/>
</dbReference>
<dbReference type="Pfam" id="PF00501">
    <property type="entry name" value="AMP-binding"/>
    <property type="match status" value="2"/>
</dbReference>
<dbReference type="InterPro" id="IPR023213">
    <property type="entry name" value="CAT-like_dom_sf"/>
</dbReference>
<evidence type="ECO:0000313" key="8">
    <source>
        <dbReference type="Proteomes" id="UP000823521"/>
    </source>
</evidence>
<dbReference type="SUPFAM" id="SSF52777">
    <property type="entry name" value="CoA-dependent acyltransferases"/>
    <property type="match status" value="6"/>
</dbReference>
<evidence type="ECO:0000256" key="2">
    <source>
        <dbReference type="ARBA" id="ARBA00022450"/>
    </source>
</evidence>
<dbReference type="Pfam" id="PF00668">
    <property type="entry name" value="Condensation"/>
    <property type="match status" value="3"/>
</dbReference>
<dbReference type="CDD" id="cd17646">
    <property type="entry name" value="A_NRPS_AB3403-like"/>
    <property type="match status" value="1"/>
</dbReference>
<dbReference type="InterPro" id="IPR020806">
    <property type="entry name" value="PKS_PP-bd"/>
</dbReference>
<dbReference type="Gene3D" id="3.40.50.980">
    <property type="match status" value="4"/>
</dbReference>
<dbReference type="CDD" id="cd19534">
    <property type="entry name" value="E_NRPS"/>
    <property type="match status" value="1"/>
</dbReference>
<dbReference type="InterPro" id="IPR006162">
    <property type="entry name" value="Ppantetheine_attach_site"/>
</dbReference>
<dbReference type="InterPro" id="IPR036736">
    <property type="entry name" value="ACP-like_sf"/>
</dbReference>
<dbReference type="NCBIfam" id="TIGR01720">
    <property type="entry name" value="NRPS-para261"/>
    <property type="match status" value="1"/>
</dbReference>
<keyword evidence="4" id="KW-0677">Repeat</keyword>
<evidence type="ECO:0000256" key="1">
    <source>
        <dbReference type="ARBA" id="ARBA00001957"/>
    </source>
</evidence>
<dbReference type="CDD" id="cd05930">
    <property type="entry name" value="A_NRPS"/>
    <property type="match status" value="1"/>
</dbReference>
<dbReference type="PROSITE" id="PS00012">
    <property type="entry name" value="PHOSPHOPANTETHEINE"/>
    <property type="match status" value="1"/>
</dbReference>
<gene>
    <name evidence="7" type="ORF">GSF22_00160</name>
</gene>
<dbReference type="Pfam" id="PF13193">
    <property type="entry name" value="AMP-binding_C"/>
    <property type="match status" value="1"/>
</dbReference>
<dbReference type="Pfam" id="PF00550">
    <property type="entry name" value="PP-binding"/>
    <property type="match status" value="2"/>
</dbReference>
<dbReference type="NCBIfam" id="TIGR01733">
    <property type="entry name" value="AA-adenyl-dom"/>
    <property type="match status" value="2"/>
</dbReference>
<dbReference type="InterPro" id="IPR009081">
    <property type="entry name" value="PP-bd_ACP"/>
</dbReference>
<dbReference type="SMART" id="SM00823">
    <property type="entry name" value="PKS_PP"/>
    <property type="match status" value="2"/>
</dbReference>
<evidence type="ECO:0000256" key="5">
    <source>
        <dbReference type="ARBA" id="ARBA00023194"/>
    </source>
</evidence>
<dbReference type="Gene3D" id="2.30.38.10">
    <property type="entry name" value="Luciferase, Domain 3"/>
    <property type="match status" value="2"/>
</dbReference>
<dbReference type="Gene3D" id="3.30.559.30">
    <property type="entry name" value="Nonribosomal peptide synthetase, condensation domain"/>
    <property type="match status" value="3"/>
</dbReference>
<dbReference type="Proteomes" id="UP000823521">
    <property type="component" value="Unassembled WGS sequence"/>
</dbReference>
<sequence>MRAAPSDETLDGLFRTQVAATPLAPAITFRGRTMSYRELDLKVDHLAAVLRAEGVGPEVPVGLCAARGEAMMVGLLGILRAGGAYVPLDPDYPDDRLAYMLTDTAAPLVLTHDGLAGAWTGAVPVHDLDRLPPAIPLTGAEATPDNLAYVIYTSGSTGRPKGVLVPHRCVVNRLTWGQRTLPIGPGTSVLQKTPFSFDVSVWELFWPLVTGARLVLAKPGGHRDPAYLTELIRAEKIDIVHFVPSMLTQFLAEPSVSTLTCVRHLMCSGERLPVEAANRVVELLGAQVHNLYGPTEVTIEMSEHLWRPDPEATTVPIGSAIDNVTMYLLDADFCPVPQGAQGEVFVGGLAVTRGYHGRPDLTADRYLPDPFAGDGTRMYRTGDLARELPNGEYDFVGRSDLQVKVNGYRIELGEIAVALRAHPSVTDAAVKLYTDGDRTSLIAYFTSAGPVPQREELHDLLGRTLPTYMLPALYVPLTEMPLTRNGKTDLDALPAPRFTRAAVDTDYTAPRNHTERTLARAWSTVLGVDEIGVDDDFFILGGDSIAALKIIVRAREAGLQVTSSHILGSRTIRRLAPTATPVARNTAVADIAEDPGVARLRELPGIADAYPLTPMQAGMVFHHQFSPESSDYHQQAVFEVPGADVDALATALQDLVDAHPVLRTRVHLDDVTAPAQVVLDDFRIPVRRLDGRDADLSQVLVADRAERFDLTAQPPLRATVIAYDDRIELVLSHHHLLLDGWSLETLTDQLGRAYAARLVGERVELPDRPYRGFQRWLATRDRRAADGFWRHHLAGLTMPTRLDLHERPTRPVEGDDGAVGELHLDIEGDLLTDVRGTARTAGLTVSTLAHGAWSLLLSVYTGSREVVFGSTVAGRPAELPGVEDTLGLFINSLPVRVAVPPEQAFRPWLRTLQDRLAEVREYGYAALTDIVAASALPAGTQLFDTIVIPQTPAPVGSHGVRLREVHERTGYPLILMVEESSERIRLSLRYQHRRLSGPTVRRIAGHLRTLVTVFAQDPDRRLGDLRVLDAIEFDAIVHGFNAEADHDPTDGATIHALIEQQVARTPDALAATFRDERLTFRDLNERANRLARHLRGRGVRRETLVGVALDRSLDLLVTLLAVLKAGGAYVPLAADNPPERLRVITEDAGLRLVVTRADLERDRDTIDAQDGGDLDLPSCPHQLAYVIYTSGSSGRPKGVACHHQGLVNYLRFCARRYAFRQGGGAPVFSSFGFDMIVPNLYTPLLLGQPVHLLPEGLDPAELAAELVRLSPFSFIKLTPGHLELLTQQLAPAEAVRLAGVLAVGADAFPAHALERWHALAPGTDVINEYGPTEASVANSVYDAVAPVSTDLLPIGKPIPGTSMYVLDEQLNPVPVGVSGEIYIGGVCPARGYLNLPERTAERFLPDEFSPVPGARMYRTGDRGYWLPDGNLQFQQRVDDQVKIRGYRVETGEIEQHLVRHPGVDAAVVVARPDQQGRKHLVAYVVGPVSGAAELRAFLARSLPEYLVPAIYQSIPAVPLDANGKVDRRALPDPEYADRRQERPYAAPRDAVERTLAEVWQRTLRVDRVGIHDNYFELGGDSIMTIQIIAAARVTGLVVTPRDIFQHPTVAHLATVARPLTAKPGGRGAEVHDTGGEIPLTPIQTWFLDHDLAHAHHYNQSILLETPVDDVGTLAGGLRAVVQRHPALRARFIRTANGWRQHIAGHEDAVLLETAADLDEAGMAQKADRIQGSLDLADGPLLRAVLFTGADRPSRLLIVVHHLAVDTVSWRFIIEDLAAACAGAPLPAPSANPVTWARALHSRATDPTVVEQWSLWCRPAGTPLPADHELGPDVVGSAAAVRVELDERRTGMLLTRAPAAFRVQVEDIMLTALALTLRQWAGGLVPVDVERHGRDHPIDGVDLSRSVGWHTTVVPFAPQLPHGDLGGALLAAKNHLRAMPTDGFDHGLLRHLGTDARLAPLRRQGDAEVVFNYHGRSSPPQAGRWRAVASAFGADRARDQRRTHPVEIEAEVRDGRLLVEWTYPTSRLAEASVRDVAQRFVDRVVALSEYCVANPGGYTPSDFPLANLTDDELRELTADAPAVEDIYPLTPTQAGMLFHNLLRPGEGVYIDQQTLRLDGTVDLALFERAWIEAAGRHAILRTTVSWQTTAEPVQIVWRRPALPVSVSDTAPVEVHGFADGELPWRVVLAPSGSSAVAVFTYHHLLLDGWSVSLLLRDVLTVYEAMLAGRVPQLAPAVAFSRYVGWLASLDTAAAGEYWAAQLHDVVTPTPLPCAPADGGTGSDYATVELSAEHSHAVHDSAMTRQLTLASMANAAWSVVLAEATGGHDLVFGCTVSGRSPHLPGVEAIVGPTLNTLPLRVRVRPGELLSGLCARVQEQLLQMREYESTPLVNIQAHSGIPRGTPMFASIVVVETLPATITAGPVSLTLVDGVESAGYPLVLNVVDGECIRVELLYERNRCDSASVAGLARRFTEVLTGMADDDSAVPALPEVAHA</sequence>
<accession>A0ABS3VIY6</accession>
<evidence type="ECO:0000256" key="4">
    <source>
        <dbReference type="ARBA" id="ARBA00022737"/>
    </source>
</evidence>
<dbReference type="PROSITE" id="PS00455">
    <property type="entry name" value="AMP_BINDING"/>
    <property type="match status" value="2"/>
</dbReference>
<reference evidence="7 8" key="1">
    <citation type="submission" date="2019-12" db="EMBL/GenBank/DDBJ databases">
        <title>Whole genome sequencing of endophytic Actinobacterium Micromonospora sp. MPMI6T.</title>
        <authorList>
            <person name="Evv R."/>
            <person name="Podile A.R."/>
        </authorList>
    </citation>
    <scope>NUCLEOTIDE SEQUENCE [LARGE SCALE GENOMIC DNA]</scope>
    <source>
        <strain evidence="7 8">MPMI6</strain>
    </source>
</reference>
<dbReference type="SUPFAM" id="SSF56801">
    <property type="entry name" value="Acetyl-CoA synthetase-like"/>
    <property type="match status" value="2"/>
</dbReference>
<dbReference type="Gene3D" id="1.10.1200.10">
    <property type="entry name" value="ACP-like"/>
    <property type="match status" value="2"/>
</dbReference>
<comment type="cofactor">
    <cofactor evidence="1">
        <name>pantetheine 4'-phosphate</name>
        <dbReference type="ChEBI" id="CHEBI:47942"/>
    </cofactor>
</comment>
<dbReference type="InterPro" id="IPR020845">
    <property type="entry name" value="AMP-binding_CS"/>
</dbReference>
<keyword evidence="2" id="KW-0596">Phosphopantetheine</keyword>
<feature type="domain" description="Carrier" evidence="6">
    <location>
        <begin position="509"/>
        <end position="583"/>
    </location>
</feature>
<keyword evidence="8" id="KW-1185">Reference proteome</keyword>
<feature type="domain" description="Carrier" evidence="6">
    <location>
        <begin position="1546"/>
        <end position="1620"/>
    </location>
</feature>
<evidence type="ECO:0000313" key="7">
    <source>
        <dbReference type="EMBL" id="MBO4204433.1"/>
    </source>
</evidence>
<dbReference type="PANTHER" id="PTHR45527">
    <property type="entry name" value="NONRIBOSOMAL PEPTIDE SYNTHETASE"/>
    <property type="match status" value="1"/>
</dbReference>
<protein>
    <submittedName>
        <fullName evidence="7">Amino acid adenylation domain-containing protein</fullName>
    </submittedName>
</protein>
<dbReference type="Gene3D" id="3.30.559.10">
    <property type="entry name" value="Chloramphenicol acetyltransferase-like domain"/>
    <property type="match status" value="3"/>
</dbReference>
<dbReference type="NCBIfam" id="NF003417">
    <property type="entry name" value="PRK04813.1"/>
    <property type="match status" value="2"/>
</dbReference>
<dbReference type="InterPro" id="IPR025110">
    <property type="entry name" value="AMP-bd_C"/>
</dbReference>
<dbReference type="PROSITE" id="PS50075">
    <property type="entry name" value="CARRIER"/>
    <property type="match status" value="2"/>
</dbReference>
<evidence type="ECO:0000259" key="6">
    <source>
        <dbReference type="PROSITE" id="PS50075"/>
    </source>
</evidence>
<dbReference type="EMBL" id="WVUH01000001">
    <property type="protein sequence ID" value="MBO4204433.1"/>
    <property type="molecule type" value="Genomic_DNA"/>
</dbReference>
<dbReference type="InterPro" id="IPR000873">
    <property type="entry name" value="AMP-dep_synth/lig_dom"/>
</dbReference>
<dbReference type="PANTHER" id="PTHR45527:SF1">
    <property type="entry name" value="FATTY ACID SYNTHASE"/>
    <property type="match status" value="1"/>
</dbReference>
<proteinExistence type="predicted"/>
<name>A0ABS3VIY6_MICEH</name>
<dbReference type="InterPro" id="IPR010071">
    <property type="entry name" value="AA_adenyl_dom"/>
</dbReference>
<organism evidence="7 8">
    <name type="scientific">Micromonospora echinofusca</name>
    <dbReference type="NCBI Taxonomy" id="47858"/>
    <lineage>
        <taxon>Bacteria</taxon>
        <taxon>Bacillati</taxon>
        <taxon>Actinomycetota</taxon>
        <taxon>Actinomycetes</taxon>
        <taxon>Micromonosporales</taxon>
        <taxon>Micromonosporaceae</taxon>
        <taxon>Micromonospora</taxon>
    </lineage>
</organism>
<dbReference type="RefSeq" id="WP_280116724.1">
    <property type="nucleotide sequence ID" value="NZ_WVUH01000001.1"/>
</dbReference>
<dbReference type="InterPro" id="IPR010060">
    <property type="entry name" value="NRPS_synth"/>
</dbReference>
<keyword evidence="3" id="KW-0597">Phosphoprotein</keyword>
<dbReference type="Gene3D" id="3.30.300.30">
    <property type="match status" value="2"/>
</dbReference>
<comment type="caution">
    <text evidence="7">The sequence shown here is derived from an EMBL/GenBank/DDBJ whole genome shotgun (WGS) entry which is preliminary data.</text>
</comment>
<evidence type="ECO:0000256" key="3">
    <source>
        <dbReference type="ARBA" id="ARBA00022553"/>
    </source>
</evidence>
<keyword evidence="5" id="KW-0045">Antibiotic biosynthesis</keyword>
<dbReference type="InterPro" id="IPR001242">
    <property type="entry name" value="Condensation_dom"/>
</dbReference>